<keyword evidence="7" id="KW-1185">Reference proteome</keyword>
<dbReference type="KEGG" id="ptm:GSPATT00039493001"/>
<keyword evidence="5" id="KW-0472">Membrane</keyword>
<dbReference type="STRING" id="5888.A0DHV1"/>
<dbReference type="PROSITE" id="PS00678">
    <property type="entry name" value="WD_REPEATS_1"/>
    <property type="match status" value="2"/>
</dbReference>
<evidence type="ECO:0000313" key="6">
    <source>
        <dbReference type="EMBL" id="CAK82618.1"/>
    </source>
</evidence>
<dbReference type="Pfam" id="PF00805">
    <property type="entry name" value="Pentapeptide"/>
    <property type="match status" value="1"/>
</dbReference>
<dbReference type="EMBL" id="CT868432">
    <property type="protein sequence ID" value="CAK82618.1"/>
    <property type="molecule type" value="Genomic_DNA"/>
</dbReference>
<keyword evidence="2" id="KW-0677">Repeat</keyword>
<feature type="repeat" description="WD" evidence="3">
    <location>
        <begin position="486"/>
        <end position="527"/>
    </location>
</feature>
<dbReference type="Gene3D" id="2.130.10.10">
    <property type="entry name" value="YVTN repeat-like/Quinoprotein amine dehydrogenase"/>
    <property type="match status" value="2"/>
</dbReference>
<evidence type="ECO:0000256" key="2">
    <source>
        <dbReference type="ARBA" id="ARBA00022737"/>
    </source>
</evidence>
<dbReference type="InterPro" id="IPR036322">
    <property type="entry name" value="WD40_repeat_dom_sf"/>
</dbReference>
<sequence length="689" mass="78781">MVDGPQIGLRLTRAFFAIRFVLVSTIGSFCLGIIRVGRQAVMAGHLLMPMNQSRTISLIQLHSFAYVNDPQILPFFALLKHQAAMHQDTQLQRLISFFGSYYLQILTFDFFYQNCRYIIRRNALKSNIPIQSPFYDENSLGIILQKVIENIIISIFIFLFTNMQGHSGLQEQVNICLQGLDQELEKSYIKIDDAIASFEDLLHLQPLQIMHSQIHEQPLKTNPFTVQLHLQDIIIHEVNQIQQHKKLETQEQQVKEEEQEIIQAYVRKQDMFEILTQITNISDESYLNEILEKLRQDKITDSLEYLCSQSNKQQSQLKYILDLIKNISELDFYKQNYSKEEYWLKEGDLQFLKFLVHLTAIDERFIQCGSNCFNLLVEMKVDLREQSFEGVRIKDTSLVGGNFVRCNFNGSEFDNVDISGMNLNQAQLFNCKWKNIKIHELNKLDGHSSCVNSVNFSPDGTTLASGSYDNSIRLWDVKTGQQKAKLDGHSSSVNSVNFSPDGTTLASGSADYSIRLWDVKTGQQKAKLDGHSYGILSVNFSPDGTTLASCSYDMSIRQWDVKTGQYKAKLDGHSKEVYSVNFSPDGNRLASDSWDESIRLWNVITSNEILQSNNSYKVLLTQFKIPLQNSSLLPNINSDRTIHRICQNPQLEASGTLILKGQFINHQGIDLKPLLKSKGSCFIEVLKQK</sequence>
<dbReference type="PANTHER" id="PTHR45333">
    <property type="entry name" value="MEMBRANE PROTEIN-RELATED"/>
    <property type="match status" value="1"/>
</dbReference>
<dbReference type="Gene3D" id="2.160.20.80">
    <property type="entry name" value="E3 ubiquitin-protein ligase SopA"/>
    <property type="match status" value="1"/>
</dbReference>
<dbReference type="InterPro" id="IPR015943">
    <property type="entry name" value="WD40/YVTN_repeat-like_dom_sf"/>
</dbReference>
<evidence type="ECO:0000313" key="7">
    <source>
        <dbReference type="Proteomes" id="UP000000600"/>
    </source>
</evidence>
<keyword evidence="5" id="KW-1133">Transmembrane helix</keyword>
<organism evidence="6 7">
    <name type="scientific">Paramecium tetraurelia</name>
    <dbReference type="NCBI Taxonomy" id="5888"/>
    <lineage>
        <taxon>Eukaryota</taxon>
        <taxon>Sar</taxon>
        <taxon>Alveolata</taxon>
        <taxon>Ciliophora</taxon>
        <taxon>Intramacronucleata</taxon>
        <taxon>Oligohymenophorea</taxon>
        <taxon>Peniculida</taxon>
        <taxon>Parameciidae</taxon>
        <taxon>Paramecium</taxon>
    </lineage>
</organism>
<feature type="repeat" description="WD" evidence="3">
    <location>
        <begin position="444"/>
        <end position="485"/>
    </location>
</feature>
<evidence type="ECO:0000256" key="5">
    <source>
        <dbReference type="SAM" id="Phobius"/>
    </source>
</evidence>
<dbReference type="RefSeq" id="XP_001450015.1">
    <property type="nucleotide sequence ID" value="XM_001449978.2"/>
</dbReference>
<name>A0DHV1_PARTE</name>
<dbReference type="InterPro" id="IPR020472">
    <property type="entry name" value="WD40_PAC1"/>
</dbReference>
<dbReference type="InterPro" id="IPR001680">
    <property type="entry name" value="WD40_rpt"/>
</dbReference>
<feature type="transmembrane region" description="Helical" evidence="5">
    <location>
        <begin position="14"/>
        <end position="34"/>
    </location>
</feature>
<evidence type="ECO:0000256" key="3">
    <source>
        <dbReference type="PROSITE-ProRule" id="PRU00221"/>
    </source>
</evidence>
<dbReference type="eggNOG" id="KOG0266">
    <property type="taxonomic scope" value="Eukaryota"/>
</dbReference>
<feature type="transmembrane region" description="Helical" evidence="5">
    <location>
        <begin position="94"/>
        <end position="112"/>
    </location>
</feature>
<keyword evidence="4" id="KW-0175">Coiled coil</keyword>
<dbReference type="CDD" id="cd00200">
    <property type="entry name" value="WD40"/>
    <property type="match status" value="1"/>
</dbReference>
<dbReference type="SUPFAM" id="SSF50978">
    <property type="entry name" value="WD40 repeat-like"/>
    <property type="match status" value="1"/>
</dbReference>
<dbReference type="AlphaFoldDB" id="A0DHV1"/>
<dbReference type="Proteomes" id="UP000000600">
    <property type="component" value="Unassembled WGS sequence"/>
</dbReference>
<keyword evidence="5" id="KW-0812">Transmembrane</keyword>
<feature type="coiled-coil region" evidence="4">
    <location>
        <begin position="240"/>
        <end position="267"/>
    </location>
</feature>
<dbReference type="PANTHER" id="PTHR45333:SF1">
    <property type="entry name" value="CHROMOSOME UNDETERMINED SCAFFOLD_625, WHOLE GENOME SHOTGUN SEQUENCE"/>
    <property type="match status" value="1"/>
</dbReference>
<protein>
    <submittedName>
        <fullName evidence="6">Uncharacterized protein</fullName>
    </submittedName>
</protein>
<dbReference type="InterPro" id="IPR001646">
    <property type="entry name" value="5peptide_repeat"/>
</dbReference>
<gene>
    <name evidence="6" type="ORF">GSPATT00039493001</name>
</gene>
<feature type="repeat" description="WD" evidence="3">
    <location>
        <begin position="570"/>
        <end position="611"/>
    </location>
</feature>
<dbReference type="InParanoid" id="A0DHV1"/>
<dbReference type="PROSITE" id="PS50082">
    <property type="entry name" value="WD_REPEATS_2"/>
    <property type="match status" value="4"/>
</dbReference>
<dbReference type="HOGENOM" id="CLU_399821_0_0_1"/>
<evidence type="ECO:0000256" key="1">
    <source>
        <dbReference type="ARBA" id="ARBA00022574"/>
    </source>
</evidence>
<dbReference type="SMART" id="SM00320">
    <property type="entry name" value="WD40"/>
    <property type="match status" value="4"/>
</dbReference>
<proteinExistence type="predicted"/>
<accession>A0DHV1</accession>
<dbReference type="PRINTS" id="PR00320">
    <property type="entry name" value="GPROTEINBRPT"/>
</dbReference>
<dbReference type="PROSITE" id="PS50294">
    <property type="entry name" value="WD_REPEATS_REGION"/>
    <property type="match status" value="4"/>
</dbReference>
<keyword evidence="1 3" id="KW-0853">WD repeat</keyword>
<reference evidence="6 7" key="1">
    <citation type="journal article" date="2006" name="Nature">
        <title>Global trends of whole-genome duplications revealed by the ciliate Paramecium tetraurelia.</title>
        <authorList>
            <consortium name="Genoscope"/>
            <person name="Aury J.-M."/>
            <person name="Jaillon O."/>
            <person name="Duret L."/>
            <person name="Noel B."/>
            <person name="Jubin C."/>
            <person name="Porcel B.M."/>
            <person name="Segurens B."/>
            <person name="Daubin V."/>
            <person name="Anthouard V."/>
            <person name="Aiach N."/>
            <person name="Arnaiz O."/>
            <person name="Billaut A."/>
            <person name="Beisson J."/>
            <person name="Blanc I."/>
            <person name="Bouhouche K."/>
            <person name="Camara F."/>
            <person name="Duharcourt S."/>
            <person name="Guigo R."/>
            <person name="Gogendeau D."/>
            <person name="Katinka M."/>
            <person name="Keller A.-M."/>
            <person name="Kissmehl R."/>
            <person name="Klotz C."/>
            <person name="Koll F."/>
            <person name="Le Moue A."/>
            <person name="Lepere C."/>
            <person name="Malinsky S."/>
            <person name="Nowacki M."/>
            <person name="Nowak J.K."/>
            <person name="Plattner H."/>
            <person name="Poulain J."/>
            <person name="Ruiz F."/>
            <person name="Serrano V."/>
            <person name="Zagulski M."/>
            <person name="Dessen P."/>
            <person name="Betermier M."/>
            <person name="Weissenbach J."/>
            <person name="Scarpelli C."/>
            <person name="Schachter V."/>
            <person name="Sperling L."/>
            <person name="Meyer E."/>
            <person name="Cohen J."/>
            <person name="Wincker P."/>
        </authorList>
    </citation>
    <scope>NUCLEOTIDE SEQUENCE [LARGE SCALE GENOMIC DNA]</scope>
    <source>
        <strain evidence="6 7">Stock d4-2</strain>
    </source>
</reference>
<dbReference type="SUPFAM" id="SSF141571">
    <property type="entry name" value="Pentapeptide repeat-like"/>
    <property type="match status" value="1"/>
</dbReference>
<dbReference type="FunFam" id="2.160.20.80:FF:000011">
    <property type="entry name" value="Uncharacterized protein"/>
    <property type="match status" value="1"/>
</dbReference>
<dbReference type="Pfam" id="PF25173">
    <property type="entry name" value="Beta-prop_WDR3_1st"/>
    <property type="match status" value="1"/>
</dbReference>
<dbReference type="GeneID" id="5035801"/>
<feature type="repeat" description="WD" evidence="3">
    <location>
        <begin position="528"/>
        <end position="569"/>
    </location>
</feature>
<dbReference type="InterPro" id="IPR019775">
    <property type="entry name" value="WD40_repeat_CS"/>
</dbReference>
<evidence type="ECO:0000256" key="4">
    <source>
        <dbReference type="SAM" id="Coils"/>
    </source>
</evidence>